<organism evidence="3 4">
    <name type="scientific">Salinihabitans flavidus</name>
    <dbReference type="NCBI Taxonomy" id="569882"/>
    <lineage>
        <taxon>Bacteria</taxon>
        <taxon>Pseudomonadati</taxon>
        <taxon>Pseudomonadota</taxon>
        <taxon>Alphaproteobacteria</taxon>
        <taxon>Rhodobacterales</taxon>
        <taxon>Roseobacteraceae</taxon>
        <taxon>Salinihabitans</taxon>
    </lineage>
</organism>
<evidence type="ECO:0000256" key="1">
    <source>
        <dbReference type="SAM" id="MobiDB-lite"/>
    </source>
</evidence>
<evidence type="ECO:0000313" key="3">
    <source>
        <dbReference type="EMBL" id="SEO75167.1"/>
    </source>
</evidence>
<feature type="compositionally biased region" description="Pro residues" evidence="1">
    <location>
        <begin position="567"/>
        <end position="587"/>
    </location>
</feature>
<keyword evidence="2" id="KW-0732">Signal</keyword>
<feature type="signal peptide" evidence="2">
    <location>
        <begin position="1"/>
        <end position="27"/>
    </location>
</feature>
<protein>
    <submittedName>
        <fullName evidence="3">Uncharacterized protein</fullName>
    </submittedName>
</protein>
<accession>A0A1H8S9D3</accession>
<keyword evidence="4" id="KW-1185">Reference proteome</keyword>
<evidence type="ECO:0000256" key="2">
    <source>
        <dbReference type="SAM" id="SignalP"/>
    </source>
</evidence>
<dbReference type="RefSeq" id="WP_093118206.1">
    <property type="nucleotide sequence ID" value="NZ_FODS01000011.1"/>
</dbReference>
<dbReference type="OrthoDB" id="5540942at2"/>
<dbReference type="EMBL" id="FODS01000011">
    <property type="protein sequence ID" value="SEO75167.1"/>
    <property type="molecule type" value="Genomic_DNA"/>
</dbReference>
<feature type="region of interest" description="Disordered" evidence="1">
    <location>
        <begin position="567"/>
        <end position="610"/>
    </location>
</feature>
<name>A0A1H8S9D3_9RHOB</name>
<dbReference type="STRING" id="569882.SAMN04490248_11154"/>
<evidence type="ECO:0000313" key="4">
    <source>
        <dbReference type="Proteomes" id="UP000198893"/>
    </source>
</evidence>
<sequence length="906" mass="97378">MKRLGKPLIFRAVIVAAACLAPPALFGQTMETLATEAYELVPQEAPLPLGQLVDTDAPLPDLAELDFDAPVAETEPGIAPELWVEAGLPDAVPLDAEAVREGGAGSGMEPVETPATWARHDFEGTEFAVPGDWAVMEEDDLELVVFSGDTSPPTGHILMISISDSDGDSIDEVIASAEDDGGVVGDRGEIALPGGEVFEWADLEMKLGGVAMDVRMYVSRSMFTEDRAPFLLSVGTVGAAEPFDPAVRDAFLSSFRFAPQSPLPEEVPEQESAGTGQISVLSGRLTFTPPSGWMVIEYPDEAALTAPDSSGSVRFLRGVELRQRLARLPDGTRHEEDTLAGYPVRSYETTEGTLSVWTHCPRPDEPLAVLVAGDAGFFGPAAHDALFGGLAIEGMEGAPECAFAAAALGGERDEAADAADTAGGEPDRFEEIGGGYTTYRNARYGTEVSYPGTYFVAQAAPGSGDGRRFEAVDGQAHFIVFTQYDALDRGLSGMLADIRAEMDEVQEETSGPGVFEITGTEGQTRRFFKVIRNADGLTRRLEITYPVAREAEFRAVVSYMARSFGPPPELSVSVPQPPAPVSVPQPPDAGDEPAPVAPPQGERVTEFSNGRANGWSGLLSTVEPKMTGGPEGRGYLESVSPGDGHDGYYVAPPEFHGDWRDLDTIEVQIRGASGDYYGALGRKGVDIVIESDRGWASTGFDREVAPFWATQRVRLDDPGRWTLTRGASRLEDVLANVTGFRIRAEYILGDTSGGLARVVVVVAGPDDGQSADPAMPRGGPDAVTLGNIFTPERGTATRGELMDAARVPIQGEIGVPILFVVDVLNTDGHWAYLQARPVNRDGTPVNWDRTRFAREMAGGFMSDVVMVLFRKEFGNWGVIDYVLGPTDVAWYEWVERYGFPEWFFMK</sequence>
<feature type="chain" id="PRO_5011686140" evidence="2">
    <location>
        <begin position="28"/>
        <end position="906"/>
    </location>
</feature>
<gene>
    <name evidence="3" type="ORF">SAMN04490248_11154</name>
</gene>
<dbReference type="AlphaFoldDB" id="A0A1H8S9D3"/>
<dbReference type="Proteomes" id="UP000198893">
    <property type="component" value="Unassembled WGS sequence"/>
</dbReference>
<reference evidence="3 4" key="1">
    <citation type="submission" date="2016-10" db="EMBL/GenBank/DDBJ databases">
        <authorList>
            <person name="de Groot N.N."/>
        </authorList>
    </citation>
    <scope>NUCLEOTIDE SEQUENCE [LARGE SCALE GENOMIC DNA]</scope>
    <source>
        <strain evidence="3 4">DSM 27842</strain>
    </source>
</reference>
<proteinExistence type="predicted"/>